<evidence type="ECO:0000313" key="2">
    <source>
        <dbReference type="EMBL" id="RJY05220.1"/>
    </source>
</evidence>
<dbReference type="OrthoDB" id="334416at2"/>
<dbReference type="RefSeq" id="WP_121855086.1">
    <property type="nucleotide sequence ID" value="NZ_CP037952.1"/>
</dbReference>
<evidence type="ECO:0000259" key="1">
    <source>
        <dbReference type="Pfam" id="PF13649"/>
    </source>
</evidence>
<dbReference type="EMBL" id="QYYH01000187">
    <property type="protein sequence ID" value="RJY05220.1"/>
    <property type="molecule type" value="Genomic_DNA"/>
</dbReference>
<dbReference type="InterPro" id="IPR029063">
    <property type="entry name" value="SAM-dependent_MTases_sf"/>
</dbReference>
<proteinExistence type="predicted"/>
<gene>
    <name evidence="2" type="ORF">D5R81_18580</name>
</gene>
<protein>
    <submittedName>
        <fullName evidence="2">Class I SAM-dependent methyltransferase</fullName>
    </submittedName>
</protein>
<keyword evidence="2" id="KW-0808">Transferase</keyword>
<reference evidence="2 3" key="1">
    <citation type="submission" date="2018-09" db="EMBL/GenBank/DDBJ databases">
        <title>Phylogeny of the Shewanellaceae, and recommendation for two new genera, Pseudoshewanella and Parashewanella.</title>
        <authorList>
            <person name="Wang G."/>
        </authorList>
    </citation>
    <scope>NUCLEOTIDE SEQUENCE [LARGE SCALE GENOMIC DNA]</scope>
    <source>
        <strain evidence="2 3">KCTC 22492</strain>
    </source>
</reference>
<accession>A0A3A6TEH3</accession>
<keyword evidence="2" id="KW-0489">Methyltransferase</keyword>
<feature type="domain" description="Methyltransferase" evidence="1">
    <location>
        <begin position="46"/>
        <end position="138"/>
    </location>
</feature>
<name>A0A3A6TEH3_9GAMM</name>
<evidence type="ECO:0000313" key="3">
    <source>
        <dbReference type="Proteomes" id="UP000273022"/>
    </source>
</evidence>
<sequence>MDKYTVTVSTFNKRAKQYQDKYMDFDFYLDTYDRFCELVPKVKAHILDIGCGPGNIAKYLLKKRADYRIHGIDLAPKMIELAILNNPSASFDVMDIRSIIQLKNEYDAVICGFCTPYLSKKDVEHLINNVRGLLKKSGILYISTMEDIDARSGYQTSSSGDKVYTHYHQGEHFKKLLEKNNFEVLEVTRKAFPSGAEIPTTDMFIYAKAM</sequence>
<organism evidence="2 3">
    <name type="scientific">Parashewanella spongiae</name>
    <dbReference type="NCBI Taxonomy" id="342950"/>
    <lineage>
        <taxon>Bacteria</taxon>
        <taxon>Pseudomonadati</taxon>
        <taxon>Pseudomonadota</taxon>
        <taxon>Gammaproteobacteria</taxon>
        <taxon>Alteromonadales</taxon>
        <taxon>Shewanellaceae</taxon>
        <taxon>Parashewanella</taxon>
    </lineage>
</organism>
<comment type="caution">
    <text evidence="2">The sequence shown here is derived from an EMBL/GenBank/DDBJ whole genome shotgun (WGS) entry which is preliminary data.</text>
</comment>
<dbReference type="InterPro" id="IPR041698">
    <property type="entry name" value="Methyltransf_25"/>
</dbReference>
<dbReference type="Gene3D" id="3.40.50.150">
    <property type="entry name" value="Vaccinia Virus protein VP39"/>
    <property type="match status" value="1"/>
</dbReference>
<dbReference type="PANTHER" id="PTHR43464">
    <property type="entry name" value="METHYLTRANSFERASE"/>
    <property type="match status" value="1"/>
</dbReference>
<dbReference type="GO" id="GO:0032259">
    <property type="term" value="P:methylation"/>
    <property type="evidence" value="ECO:0007669"/>
    <property type="project" value="UniProtKB-KW"/>
</dbReference>
<keyword evidence="3" id="KW-1185">Reference proteome</keyword>
<dbReference type="Proteomes" id="UP000273022">
    <property type="component" value="Unassembled WGS sequence"/>
</dbReference>
<dbReference type="Pfam" id="PF13649">
    <property type="entry name" value="Methyltransf_25"/>
    <property type="match status" value="1"/>
</dbReference>
<dbReference type="CDD" id="cd02440">
    <property type="entry name" value="AdoMet_MTases"/>
    <property type="match status" value="1"/>
</dbReference>
<dbReference type="SUPFAM" id="SSF53335">
    <property type="entry name" value="S-adenosyl-L-methionine-dependent methyltransferases"/>
    <property type="match status" value="1"/>
</dbReference>
<dbReference type="AlphaFoldDB" id="A0A3A6TEH3"/>
<dbReference type="GO" id="GO:0010420">
    <property type="term" value="F:polyprenyldihydroxybenzoate methyltransferase activity"/>
    <property type="evidence" value="ECO:0007669"/>
    <property type="project" value="TreeGrafter"/>
</dbReference>
<dbReference type="PANTHER" id="PTHR43464:SF89">
    <property type="entry name" value="METHYLTRANSFERASE"/>
    <property type="match status" value="1"/>
</dbReference>